<feature type="transmembrane region" description="Helical" evidence="1">
    <location>
        <begin position="12"/>
        <end position="32"/>
    </location>
</feature>
<evidence type="ECO:0000259" key="2">
    <source>
        <dbReference type="Pfam" id="PF02698"/>
    </source>
</evidence>
<dbReference type="AlphaFoldDB" id="C1DA87"/>
<dbReference type="PANTHER" id="PTHR30336">
    <property type="entry name" value="INNER MEMBRANE PROTEIN, PROBABLE PERMEASE"/>
    <property type="match status" value="1"/>
</dbReference>
<name>C1DA87_LARHH</name>
<organism evidence="3 4">
    <name type="scientific">Laribacter hongkongensis (strain HLHK9)</name>
    <dbReference type="NCBI Taxonomy" id="557598"/>
    <lineage>
        <taxon>Bacteria</taxon>
        <taxon>Pseudomonadati</taxon>
        <taxon>Pseudomonadota</taxon>
        <taxon>Betaproteobacteria</taxon>
        <taxon>Neisseriales</taxon>
        <taxon>Aquaspirillaceae</taxon>
        <taxon>Laribacter</taxon>
    </lineage>
</organism>
<dbReference type="PANTHER" id="PTHR30336:SF4">
    <property type="entry name" value="ENVELOPE BIOGENESIS FACTOR ELYC"/>
    <property type="match status" value="1"/>
</dbReference>
<keyword evidence="1" id="KW-1133">Transmembrane helix</keyword>
<dbReference type="GO" id="GO:0005886">
    <property type="term" value="C:plasma membrane"/>
    <property type="evidence" value="ECO:0007669"/>
    <property type="project" value="TreeGrafter"/>
</dbReference>
<gene>
    <name evidence="3" type="ordered locus">LHK_02218</name>
</gene>
<dbReference type="GO" id="GO:0043164">
    <property type="term" value="P:Gram-negative-bacterium-type cell wall biogenesis"/>
    <property type="evidence" value="ECO:0007669"/>
    <property type="project" value="TreeGrafter"/>
</dbReference>
<dbReference type="KEGG" id="lhk:LHK_02218"/>
<dbReference type="Pfam" id="PF02698">
    <property type="entry name" value="DUF218"/>
    <property type="match status" value="1"/>
</dbReference>
<dbReference type="Gene3D" id="3.40.50.620">
    <property type="entry name" value="HUPs"/>
    <property type="match status" value="1"/>
</dbReference>
<accession>C1DA87</accession>
<keyword evidence="1" id="KW-0472">Membrane</keyword>
<evidence type="ECO:0000313" key="3">
    <source>
        <dbReference type="EMBL" id="ACO75202.1"/>
    </source>
</evidence>
<dbReference type="STRING" id="557598.LHK_02218"/>
<evidence type="ECO:0000313" key="4">
    <source>
        <dbReference type="Proteomes" id="UP000002010"/>
    </source>
</evidence>
<feature type="domain" description="DUF218" evidence="2">
    <location>
        <begin position="82"/>
        <end position="229"/>
    </location>
</feature>
<dbReference type="CDD" id="cd06259">
    <property type="entry name" value="YdcF-like"/>
    <property type="match status" value="1"/>
</dbReference>
<dbReference type="InterPro" id="IPR003848">
    <property type="entry name" value="DUF218"/>
</dbReference>
<proteinExistence type="predicted"/>
<dbReference type="eggNOG" id="COG1434">
    <property type="taxonomic scope" value="Bacteria"/>
</dbReference>
<reference evidence="3 4" key="1">
    <citation type="journal article" date="2009" name="PLoS Genet.">
        <title>The complete genome and proteome of Laribacter hongkongensis reveal potential mechanisms for adaptations to different temperatures and habitats.</title>
        <authorList>
            <person name="Woo P.C."/>
            <person name="Lau S.K."/>
            <person name="Tse H."/>
            <person name="Teng J.L."/>
            <person name="Curreem S.O."/>
            <person name="Tsang A.K."/>
            <person name="Fan R.Y."/>
            <person name="Wong G.K."/>
            <person name="Huang Y."/>
            <person name="Loman N.J."/>
            <person name="Snyder L.A."/>
            <person name="Cai J.J."/>
            <person name="Huang J.D."/>
            <person name="Mak W."/>
            <person name="Pallen M.J."/>
            <person name="Lok S."/>
            <person name="Yuen K.Y."/>
        </authorList>
    </citation>
    <scope>NUCLEOTIDE SEQUENCE [LARGE SCALE GENOMIC DNA]</scope>
    <source>
        <strain evidence="3 4">HLHK9</strain>
    </source>
</reference>
<keyword evidence="1 3" id="KW-0812">Transmembrane</keyword>
<sequence length="253" mass="27102">MPDSWRVLASRLLDSLILPPGGIVLLLLLIWLMWWRWPRLAHRGLAAAALLLAVLSLPVTAGWLNRTLEAHVAVLPPDARFDAIVVLGGGKRPQAVEFGGDTVSADTLLRLRYAARLARQSGKPVLVTGGAPLGGPPEAVLMAAALAEWQVSARWVESASLTTADNARLSAGLLRQAGVQRIALVSQAWHLPRAIRAFERQGLTVLPAPTAFTRHEEQGWLAWVAPRECLAGKPARLARMAGAAVDLSVAAFS</sequence>
<dbReference type="Proteomes" id="UP000002010">
    <property type="component" value="Chromosome"/>
</dbReference>
<dbReference type="EMBL" id="CP001154">
    <property type="protein sequence ID" value="ACO75202.1"/>
    <property type="molecule type" value="Genomic_DNA"/>
</dbReference>
<protein>
    <submittedName>
        <fullName evidence="3">Probable transmembrane protein</fullName>
    </submittedName>
</protein>
<evidence type="ECO:0000256" key="1">
    <source>
        <dbReference type="SAM" id="Phobius"/>
    </source>
</evidence>
<dbReference type="InterPro" id="IPR014729">
    <property type="entry name" value="Rossmann-like_a/b/a_fold"/>
</dbReference>
<keyword evidence="4" id="KW-1185">Reference proteome</keyword>
<dbReference type="HOGENOM" id="CLU_053514_3_0_4"/>
<dbReference type="GO" id="GO:0000270">
    <property type="term" value="P:peptidoglycan metabolic process"/>
    <property type="evidence" value="ECO:0007669"/>
    <property type="project" value="TreeGrafter"/>
</dbReference>
<feature type="transmembrane region" description="Helical" evidence="1">
    <location>
        <begin position="44"/>
        <end position="64"/>
    </location>
</feature>
<dbReference type="InterPro" id="IPR051599">
    <property type="entry name" value="Cell_Envelope_Assoc"/>
</dbReference>
<dbReference type="RefSeq" id="WP_012697688.1">
    <property type="nucleotide sequence ID" value="NC_012559.1"/>
</dbReference>